<sequence>MPPSRTQSPNPTMDILSSVRRIDTSLKTQNHSRYAVQHELANLREATTRMQQLLYKSVKYMMERNTFASNLEEVKIDIDDTTAKIRELQEKEKAAKNEGTPEAMSEFNTKYGETLEEHIASLKKFRRQRRVVLKELKKLDAKAEKVVESCQKVLGDEEATRTARHIF</sequence>
<dbReference type="Proteomes" id="UP000002748">
    <property type="component" value="Unassembled WGS sequence"/>
</dbReference>
<dbReference type="AlphaFoldDB" id="J5RJ20"/>
<keyword evidence="1" id="KW-0175">Coiled coil</keyword>
<dbReference type="KEGG" id="tasa:A1Q1_00665"/>
<organism evidence="2 3">
    <name type="scientific">Trichosporon asahii var. asahii (strain ATCC 90039 / CBS 2479 / JCM 2466 / KCTC 7840 / NBRC 103889/ NCYC 2677 / UAMH 7654)</name>
    <name type="common">Yeast</name>
    <dbReference type="NCBI Taxonomy" id="1186058"/>
    <lineage>
        <taxon>Eukaryota</taxon>
        <taxon>Fungi</taxon>
        <taxon>Dikarya</taxon>
        <taxon>Basidiomycota</taxon>
        <taxon>Agaricomycotina</taxon>
        <taxon>Tremellomycetes</taxon>
        <taxon>Trichosporonales</taxon>
        <taxon>Trichosporonaceae</taxon>
        <taxon>Trichosporon</taxon>
    </lineage>
</organism>
<feature type="coiled-coil region" evidence="1">
    <location>
        <begin position="71"/>
        <end position="98"/>
    </location>
</feature>
<dbReference type="EMBL" id="ALBS01000012">
    <property type="protein sequence ID" value="EJT52918.1"/>
    <property type="molecule type" value="Genomic_DNA"/>
</dbReference>
<reference evidence="2 3" key="1">
    <citation type="journal article" date="2012" name="Eukaryot. Cell">
        <title>Draft genome sequence of CBS 2479, the standard type strain of Trichosporon asahii.</title>
        <authorList>
            <person name="Yang R.Y."/>
            <person name="Li H.T."/>
            <person name="Zhu H."/>
            <person name="Zhou G.P."/>
            <person name="Wang M."/>
            <person name="Wang L."/>
        </authorList>
    </citation>
    <scope>NUCLEOTIDE SEQUENCE [LARGE SCALE GENOMIC DNA]</scope>
    <source>
        <strain evidence="3">ATCC 90039 / CBS 2479 / JCM 2466 / KCTC 7840 / NCYC 2677 / UAMH 7654</strain>
    </source>
</reference>
<dbReference type="HOGENOM" id="CLU_1595723_0_0_1"/>
<dbReference type="RefSeq" id="XP_014183879.1">
    <property type="nucleotide sequence ID" value="XM_014328404.1"/>
</dbReference>
<evidence type="ECO:0000313" key="3">
    <source>
        <dbReference type="Proteomes" id="UP000002748"/>
    </source>
</evidence>
<gene>
    <name evidence="2" type="ORF">A1Q1_00665</name>
</gene>
<dbReference type="VEuPathDB" id="FungiDB:A1Q1_00665"/>
<accession>J5RJ20</accession>
<evidence type="ECO:0000256" key="1">
    <source>
        <dbReference type="SAM" id="Coils"/>
    </source>
</evidence>
<comment type="caution">
    <text evidence="2">The sequence shown here is derived from an EMBL/GenBank/DDBJ whole genome shotgun (WGS) entry which is preliminary data.</text>
</comment>
<name>J5RJ20_TRIAS</name>
<protein>
    <submittedName>
        <fullName evidence="2">Uncharacterized protein</fullName>
    </submittedName>
</protein>
<dbReference type="GeneID" id="25984179"/>
<proteinExistence type="predicted"/>
<evidence type="ECO:0000313" key="2">
    <source>
        <dbReference type="EMBL" id="EJT52918.1"/>
    </source>
</evidence>